<feature type="region of interest" description="Disordered" evidence="9">
    <location>
        <begin position="160"/>
        <end position="197"/>
    </location>
</feature>
<keyword evidence="4 7" id="KW-0547">Nucleotide-binding</keyword>
<dbReference type="InterPro" id="IPR016491">
    <property type="entry name" value="Septin"/>
</dbReference>
<evidence type="ECO:0000256" key="2">
    <source>
        <dbReference type="ARBA" id="ARBA00022490"/>
    </source>
</evidence>
<comment type="caution">
    <text evidence="11">The sequence shown here is derived from an EMBL/GenBank/DDBJ whole genome shotgun (WGS) entry which is preliminary data.</text>
</comment>
<feature type="compositionally biased region" description="Polar residues" evidence="9">
    <location>
        <begin position="280"/>
        <end position="296"/>
    </location>
</feature>
<feature type="region of interest" description="Disordered" evidence="9">
    <location>
        <begin position="380"/>
        <end position="423"/>
    </location>
</feature>
<evidence type="ECO:0000313" key="12">
    <source>
        <dbReference type="Proteomes" id="UP001186944"/>
    </source>
</evidence>
<evidence type="ECO:0000256" key="7">
    <source>
        <dbReference type="RuleBase" id="RU004560"/>
    </source>
</evidence>
<dbReference type="Pfam" id="PF00735">
    <property type="entry name" value="Septin"/>
    <property type="match status" value="1"/>
</dbReference>
<feature type="domain" description="Septin-type G" evidence="10">
    <location>
        <begin position="458"/>
        <end position="731"/>
    </location>
</feature>
<proteinExistence type="inferred from homology"/>
<comment type="subcellular location">
    <subcellularLocation>
        <location evidence="1">Cytoplasm</location>
    </subcellularLocation>
</comment>
<keyword evidence="2" id="KW-0963">Cytoplasm</keyword>
<evidence type="ECO:0000256" key="9">
    <source>
        <dbReference type="SAM" id="MobiDB-lite"/>
    </source>
</evidence>
<dbReference type="GO" id="GO:0005737">
    <property type="term" value="C:cytoplasm"/>
    <property type="evidence" value="ECO:0007669"/>
    <property type="project" value="UniProtKB-SubCell"/>
</dbReference>
<evidence type="ECO:0000259" key="10">
    <source>
        <dbReference type="PROSITE" id="PS51719"/>
    </source>
</evidence>
<dbReference type="EMBL" id="VSWD01000013">
    <property type="protein sequence ID" value="KAK3084955.1"/>
    <property type="molecule type" value="Genomic_DNA"/>
</dbReference>
<reference evidence="11" key="1">
    <citation type="submission" date="2019-08" db="EMBL/GenBank/DDBJ databases">
        <title>The improved chromosome-level genome for the pearl oyster Pinctada fucata martensii using PacBio sequencing and Hi-C.</title>
        <authorList>
            <person name="Zheng Z."/>
        </authorList>
    </citation>
    <scope>NUCLEOTIDE SEQUENCE</scope>
    <source>
        <strain evidence="11">ZZ-2019</strain>
        <tissue evidence="11">Adductor muscle</tissue>
    </source>
</reference>
<dbReference type="Proteomes" id="UP001186944">
    <property type="component" value="Unassembled WGS sequence"/>
</dbReference>
<keyword evidence="3" id="KW-0132">Cell division</keyword>
<accession>A0AA88XGM0</accession>
<dbReference type="GO" id="GO:0005525">
    <property type="term" value="F:GTP binding"/>
    <property type="evidence" value="ECO:0007669"/>
    <property type="project" value="UniProtKB-KW"/>
</dbReference>
<evidence type="ECO:0000256" key="3">
    <source>
        <dbReference type="ARBA" id="ARBA00022618"/>
    </source>
</evidence>
<dbReference type="SUPFAM" id="SSF52540">
    <property type="entry name" value="P-loop containing nucleoside triphosphate hydrolases"/>
    <property type="match status" value="1"/>
</dbReference>
<sequence>MDSEQKKKLKSPFKFNLTTSALLPKRGGNSKTADGPQSLRPRASLELANGPGPVTVTRTESETKPRWSILSNLRSHNLGSHTKSDPKLSSLARTDDPHRTAVQENGTSAHDGTVKWRERGIDVGEQYKRSRVPNDRPRSQIYTPTHFGTVDIDVVEYDTPRSRPIHTEDNRNTENSDKWCTTNETPPPSPPEKKKNEVKIVSKSLFLDTTMDEALFPNQEVKDRYTLQKPNGESKNSQFDITADSKKLPPKLNTALASEHGRHNDPSSSRPIVPPRKHSGSGTPTQQKTSPLQTTILPLVDTTDLTLNRTSNAITNTINVPSTTSIYTNEDSNPDSFSKSTTSTNSVSNSTKTSNSVVNPNSIVNSTTVKVSGNQDSVVIPNSAASSNSAKTSNSATISNSATTPNSAIDLALKSPTPPTRRRRLTRRISLGSKKLDDDEFIGFASLPDQVHRKAVKRGFEFSLMVVGETGLGKSTLINSLFLTDLYKDRDLPSSSDAIERTVEIVKKQLEIEERGVKVRLSVVDTPGYNDSVNGDENWRPIVDYVDRQFDQYYQAESGVNRKNIQDTRVHCCLYFISPYGHGLKPLDVFMMKQLHNKVNIVPLIAKSDILTPKEVKRLKTKVLEEVQNHGINIYQFPECDSDEDDEFKEQDKALKSAVPFAVVGSNTVVEVAGKKIRGRMYPWGIVEVDNPKHCDFVKLRQMLIGTHMQDLKDLTSDIHYENYRAEHIAKESEKVNRSRTKLKRDSMINTDESTEDLLAKKEAEIQRMQEMLTKMQAQLQQSPRGQVNGT</sequence>
<keyword evidence="6" id="KW-0131">Cell cycle</keyword>
<comment type="similarity">
    <text evidence="7">Belongs to the TRAFAC class TrmE-Era-EngA-EngB-Septin-like GTPase superfamily. Septin GTPase family.</text>
</comment>
<dbReference type="PANTHER" id="PTHR18884">
    <property type="entry name" value="SEPTIN"/>
    <property type="match status" value="1"/>
</dbReference>
<dbReference type="PROSITE" id="PS51719">
    <property type="entry name" value="G_SEPTIN"/>
    <property type="match status" value="1"/>
</dbReference>
<feature type="compositionally biased region" description="Low complexity" evidence="9">
    <location>
        <begin position="338"/>
        <end position="361"/>
    </location>
</feature>
<keyword evidence="5 7" id="KW-0342">GTP-binding</keyword>
<gene>
    <name evidence="11" type="ORF">FSP39_022047</name>
</gene>
<organism evidence="11 12">
    <name type="scientific">Pinctada imbricata</name>
    <name type="common">Atlantic pearl-oyster</name>
    <name type="synonym">Pinctada martensii</name>
    <dbReference type="NCBI Taxonomy" id="66713"/>
    <lineage>
        <taxon>Eukaryota</taxon>
        <taxon>Metazoa</taxon>
        <taxon>Spiralia</taxon>
        <taxon>Lophotrochozoa</taxon>
        <taxon>Mollusca</taxon>
        <taxon>Bivalvia</taxon>
        <taxon>Autobranchia</taxon>
        <taxon>Pteriomorphia</taxon>
        <taxon>Pterioida</taxon>
        <taxon>Pterioidea</taxon>
        <taxon>Pteriidae</taxon>
        <taxon>Pinctada</taxon>
    </lineage>
</organism>
<keyword evidence="12" id="KW-1185">Reference proteome</keyword>
<feature type="compositionally biased region" description="Basic and acidic residues" evidence="9">
    <location>
        <begin position="112"/>
        <end position="138"/>
    </location>
</feature>
<evidence type="ECO:0000256" key="4">
    <source>
        <dbReference type="ARBA" id="ARBA00022741"/>
    </source>
</evidence>
<feature type="coiled-coil region" evidence="8">
    <location>
        <begin position="752"/>
        <end position="779"/>
    </location>
</feature>
<dbReference type="CDD" id="cd01850">
    <property type="entry name" value="CDC_Septin"/>
    <property type="match status" value="1"/>
</dbReference>
<dbReference type="GO" id="GO:0051301">
    <property type="term" value="P:cell division"/>
    <property type="evidence" value="ECO:0007669"/>
    <property type="project" value="UniProtKB-KW"/>
</dbReference>
<feature type="compositionally biased region" description="Polar residues" evidence="9">
    <location>
        <begin position="69"/>
        <end position="81"/>
    </location>
</feature>
<evidence type="ECO:0000256" key="6">
    <source>
        <dbReference type="ARBA" id="ARBA00023306"/>
    </source>
</evidence>
<feature type="compositionally biased region" description="Polar residues" evidence="9">
    <location>
        <begin position="323"/>
        <end position="337"/>
    </location>
</feature>
<feature type="compositionally biased region" description="Low complexity" evidence="9">
    <location>
        <begin position="382"/>
        <end position="408"/>
    </location>
</feature>
<dbReference type="AlphaFoldDB" id="A0AA88XGM0"/>
<evidence type="ECO:0000256" key="5">
    <source>
        <dbReference type="ARBA" id="ARBA00023134"/>
    </source>
</evidence>
<evidence type="ECO:0000313" key="11">
    <source>
        <dbReference type="EMBL" id="KAK3084955.1"/>
    </source>
</evidence>
<feature type="region of interest" description="Disordered" evidence="9">
    <location>
        <begin position="323"/>
        <end position="361"/>
    </location>
</feature>
<feature type="compositionally biased region" description="Polar residues" evidence="9">
    <location>
        <begin position="228"/>
        <end position="240"/>
    </location>
</feature>
<dbReference type="FunFam" id="3.40.50.300:FF:000064">
    <property type="entry name" value="Septin 4"/>
    <property type="match status" value="1"/>
</dbReference>
<evidence type="ECO:0000256" key="8">
    <source>
        <dbReference type="SAM" id="Coils"/>
    </source>
</evidence>
<feature type="region of interest" description="Disordered" evidence="9">
    <location>
        <begin position="20"/>
        <end position="145"/>
    </location>
</feature>
<feature type="compositionally biased region" description="Basic and acidic residues" evidence="9">
    <location>
        <begin position="160"/>
        <end position="177"/>
    </location>
</feature>
<name>A0AA88XGM0_PINIB</name>
<dbReference type="Gene3D" id="3.40.50.300">
    <property type="entry name" value="P-loop containing nucleotide triphosphate hydrolases"/>
    <property type="match status" value="1"/>
</dbReference>
<protein>
    <recommendedName>
        <fullName evidence="10">Septin-type G domain-containing protein</fullName>
    </recommendedName>
</protein>
<dbReference type="InterPro" id="IPR027417">
    <property type="entry name" value="P-loop_NTPase"/>
</dbReference>
<feature type="region of interest" description="Disordered" evidence="9">
    <location>
        <begin position="221"/>
        <end position="297"/>
    </location>
</feature>
<keyword evidence="8" id="KW-0175">Coiled coil</keyword>
<dbReference type="InterPro" id="IPR030379">
    <property type="entry name" value="G_SEPTIN_dom"/>
</dbReference>
<evidence type="ECO:0000256" key="1">
    <source>
        <dbReference type="ARBA" id="ARBA00004496"/>
    </source>
</evidence>